<evidence type="ECO:0000313" key="9">
    <source>
        <dbReference type="Proteomes" id="UP000001568"/>
    </source>
</evidence>
<dbReference type="InterPro" id="IPR018490">
    <property type="entry name" value="cNMP-bd_dom_sf"/>
</dbReference>
<dbReference type="eggNOG" id="KOG0498">
    <property type="taxonomic scope" value="Eukaryota"/>
</dbReference>
<feature type="compositionally biased region" description="Basic and acidic residues" evidence="5">
    <location>
        <begin position="1"/>
        <end position="22"/>
    </location>
</feature>
<dbReference type="GeneID" id="5004469"/>
<dbReference type="PANTHER" id="PTHR47823">
    <property type="entry name" value="ION_TRANS DOMAIN-CONTAINING PROTEIN"/>
    <property type="match status" value="1"/>
</dbReference>
<protein>
    <submittedName>
        <fullName evidence="8">VIC family transporter: potassium ion channel subfamily H</fullName>
    </submittedName>
</protein>
<accession>A4S4H4</accession>
<dbReference type="Gramene" id="ABO98732">
    <property type="protein sequence ID" value="ABO98732"/>
    <property type="gene ID" value="OSTLU_88568"/>
</dbReference>
<evidence type="ECO:0000256" key="6">
    <source>
        <dbReference type="SAM" id="Phobius"/>
    </source>
</evidence>
<feature type="transmembrane region" description="Helical" evidence="6">
    <location>
        <begin position="237"/>
        <end position="254"/>
    </location>
</feature>
<dbReference type="Pfam" id="PF00520">
    <property type="entry name" value="Ion_trans"/>
    <property type="match status" value="1"/>
</dbReference>
<dbReference type="EMBL" id="CP000591">
    <property type="protein sequence ID" value="ABO98732.1"/>
    <property type="molecule type" value="Genomic_DNA"/>
</dbReference>
<dbReference type="InterPro" id="IPR003938">
    <property type="entry name" value="K_chnl_volt-dep_EAG/ELK/ERG"/>
</dbReference>
<feature type="domain" description="Ion transport" evidence="7">
    <location>
        <begin position="210"/>
        <end position="458"/>
    </location>
</feature>
<keyword evidence="4 6" id="KW-0472">Membrane</keyword>
<dbReference type="GO" id="GO:0005249">
    <property type="term" value="F:voltage-gated potassium channel activity"/>
    <property type="evidence" value="ECO:0007669"/>
    <property type="project" value="InterPro"/>
</dbReference>
<dbReference type="SUPFAM" id="SSF51206">
    <property type="entry name" value="cAMP-binding domain-like"/>
    <property type="match status" value="1"/>
</dbReference>
<feature type="transmembrane region" description="Helical" evidence="6">
    <location>
        <begin position="370"/>
        <end position="390"/>
    </location>
</feature>
<feature type="region of interest" description="Disordered" evidence="5">
    <location>
        <begin position="919"/>
        <end position="949"/>
    </location>
</feature>
<dbReference type="Proteomes" id="UP000001568">
    <property type="component" value="Chromosome 11"/>
</dbReference>
<comment type="subcellular location">
    <subcellularLocation>
        <location evidence="1">Membrane</location>
        <topology evidence="1">Multi-pass membrane protein</topology>
    </subcellularLocation>
</comment>
<sequence length="962" mass="107005">MAAAERARAKTRDRATRATRDGDSDDEFFGAGATPNASDARDATTASAHDSAGSDEGARGDGDGKLDAANGTRAMTRAEKVKDAIRRAKEAAKAGIVNVPRGSAARAKHGLATSAKALREKEEGDTRRRLDENKMARAAMTAAASEKHKQKMFDTTRLENFLDHGDESEADWNAADSDEDEDEASAIAKYGDDDEARSLFVMHPTTKLRQYWDFLQIFLLLYIAISVPYRIGFSEPSYGLWYVADFLVDIYFYIDMFFNFFTAYWETSADDDDFHYVTNLWKIQKHYLKGWFIPDAISLIPVDYVSRSIDGTLTCSWESEAACGAAAENSQVPEVLRLFKMLRLLRVMRTGRILERYQENLMRVYKMVTLGRLLALLVLLSHWMACAYAYVYDFQREDASGVESHKSEMYVAALFWSVQTLTTVGYGNVVPTTVDERVIAILVMITGGFVFSAIISGVNMSMDEDSPGNRFAVLMNHVRELLSEHKMPNGLKSRVRSHYKASAKPQKLVNRDIIQPLPEAIRADVNFYIYGKALSIGLKANGTVQPDGIVIEILCRTMDTHMYARGARICYPYELADKFIITLNGRVSYSPDEASGFHHSHVQKIKRKRLREQQIELAEEKGLLRGPGTVLNPGLLSGFYKGMLCAMPFDKHVEALVMDHAVFYDICAQHQPTLLRNFEDEFLHALQALNKPKMARIALSECDMRRFLEETTRNVCSNWRELLQQERAQEDTKRRAREQAGAIGTVTAGGFKDTNVPVSGAAPGATMGAIKLAMQQMHADIVNISEQIAQVMIAVKEVQVVGQDTASNVSHIIISNDTIEEKQLNMELNVEAVYQSLQQIASNGLSMEAGGWHGGGGGGGKQVFDFRKSGSQSGGAGGGKDAAPFSALQSDAIREKIEQAAKRGTKLSVTTHIDNEEEVWERERRPPTVGIQGIRRVDPDRARARQAEKDKYRADGVLRDAL</sequence>
<feature type="transmembrane region" description="Helical" evidence="6">
    <location>
        <begin position="211"/>
        <end position="231"/>
    </location>
</feature>
<dbReference type="Gene3D" id="1.10.287.70">
    <property type="match status" value="1"/>
</dbReference>
<evidence type="ECO:0000256" key="5">
    <source>
        <dbReference type="SAM" id="MobiDB-lite"/>
    </source>
</evidence>
<dbReference type="Gene3D" id="1.10.287.630">
    <property type="entry name" value="Helix hairpin bin"/>
    <property type="match status" value="1"/>
</dbReference>
<organism evidence="8 9">
    <name type="scientific">Ostreococcus lucimarinus (strain CCE9901)</name>
    <dbReference type="NCBI Taxonomy" id="436017"/>
    <lineage>
        <taxon>Eukaryota</taxon>
        <taxon>Viridiplantae</taxon>
        <taxon>Chlorophyta</taxon>
        <taxon>Mamiellophyceae</taxon>
        <taxon>Mamiellales</taxon>
        <taxon>Bathycoccaceae</taxon>
        <taxon>Ostreococcus</taxon>
    </lineage>
</organism>
<evidence type="ECO:0000256" key="1">
    <source>
        <dbReference type="ARBA" id="ARBA00004141"/>
    </source>
</evidence>
<reference evidence="8 9" key="1">
    <citation type="journal article" date="2007" name="Proc. Natl. Acad. Sci. U.S.A.">
        <title>The tiny eukaryote Ostreococcus provides genomic insights into the paradox of plankton speciation.</title>
        <authorList>
            <person name="Palenik B."/>
            <person name="Grimwood J."/>
            <person name="Aerts A."/>
            <person name="Rouze P."/>
            <person name="Salamov A."/>
            <person name="Putnam N."/>
            <person name="Dupont C."/>
            <person name="Jorgensen R."/>
            <person name="Derelle E."/>
            <person name="Rombauts S."/>
            <person name="Zhou K."/>
            <person name="Otillar R."/>
            <person name="Merchant S.S."/>
            <person name="Podell S."/>
            <person name="Gaasterland T."/>
            <person name="Napoli C."/>
            <person name="Gendler K."/>
            <person name="Manuell A."/>
            <person name="Tai V."/>
            <person name="Vallon O."/>
            <person name="Piganeau G."/>
            <person name="Jancek S."/>
            <person name="Heijde M."/>
            <person name="Jabbari K."/>
            <person name="Bowler C."/>
            <person name="Lohr M."/>
            <person name="Robbens S."/>
            <person name="Werner G."/>
            <person name="Dubchak I."/>
            <person name="Pazour G.J."/>
            <person name="Ren Q."/>
            <person name="Paulsen I."/>
            <person name="Delwiche C."/>
            <person name="Schmutz J."/>
            <person name="Rokhsar D."/>
            <person name="Van de Peer Y."/>
            <person name="Moreau H."/>
            <person name="Grigoriev I.V."/>
        </authorList>
    </citation>
    <scope>NUCLEOTIDE SEQUENCE [LARGE SCALE GENOMIC DNA]</scope>
    <source>
        <strain evidence="8 9">CCE9901</strain>
    </source>
</reference>
<keyword evidence="3 6" id="KW-1133">Transmembrane helix</keyword>
<feature type="compositionally biased region" description="Basic and acidic residues" evidence="5">
    <location>
        <begin position="935"/>
        <end position="949"/>
    </location>
</feature>
<feature type="region of interest" description="Disordered" evidence="5">
    <location>
        <begin position="1"/>
        <end position="79"/>
    </location>
</feature>
<evidence type="ECO:0000256" key="4">
    <source>
        <dbReference type="ARBA" id="ARBA00023136"/>
    </source>
</evidence>
<feature type="transmembrane region" description="Helical" evidence="6">
    <location>
        <begin position="410"/>
        <end position="431"/>
    </location>
</feature>
<proteinExistence type="predicted"/>
<feature type="region of interest" description="Disordered" evidence="5">
    <location>
        <begin position="852"/>
        <end position="883"/>
    </location>
</feature>
<dbReference type="HOGENOM" id="CLU_307449_0_0_1"/>
<dbReference type="OrthoDB" id="426293at2759"/>
<dbReference type="STRING" id="436017.A4S4H4"/>
<feature type="compositionally biased region" description="Gly residues" evidence="5">
    <location>
        <begin position="852"/>
        <end position="861"/>
    </location>
</feature>
<dbReference type="AlphaFoldDB" id="A4S4H4"/>
<keyword evidence="2 6" id="KW-0812">Transmembrane</keyword>
<dbReference type="PRINTS" id="PR01463">
    <property type="entry name" value="EAGCHANLFMLY"/>
</dbReference>
<dbReference type="GO" id="GO:0016020">
    <property type="term" value="C:membrane"/>
    <property type="evidence" value="ECO:0007669"/>
    <property type="project" value="UniProtKB-SubCell"/>
</dbReference>
<evidence type="ECO:0000256" key="2">
    <source>
        <dbReference type="ARBA" id="ARBA00022692"/>
    </source>
</evidence>
<keyword evidence="9" id="KW-1185">Reference proteome</keyword>
<dbReference type="InterPro" id="IPR005821">
    <property type="entry name" value="Ion_trans_dom"/>
</dbReference>
<dbReference type="RefSeq" id="XP_001420439.1">
    <property type="nucleotide sequence ID" value="XM_001420402.1"/>
</dbReference>
<feature type="transmembrane region" description="Helical" evidence="6">
    <location>
        <begin position="438"/>
        <end position="458"/>
    </location>
</feature>
<gene>
    <name evidence="8" type="ORF">OSTLU_88568</name>
</gene>
<dbReference type="KEGG" id="olu:OSTLU_88568"/>
<feature type="region of interest" description="Disordered" evidence="5">
    <location>
        <begin position="91"/>
        <end position="111"/>
    </location>
</feature>
<dbReference type="SUPFAM" id="SSF81324">
    <property type="entry name" value="Voltage-gated potassium channels"/>
    <property type="match status" value="1"/>
</dbReference>
<evidence type="ECO:0000256" key="3">
    <source>
        <dbReference type="ARBA" id="ARBA00022989"/>
    </source>
</evidence>
<name>A4S4H4_OSTLU</name>
<feature type="compositionally biased region" description="Low complexity" evidence="5">
    <location>
        <begin position="43"/>
        <end position="55"/>
    </location>
</feature>
<evidence type="ECO:0000313" key="8">
    <source>
        <dbReference type="EMBL" id="ABO98732.1"/>
    </source>
</evidence>
<dbReference type="PANTHER" id="PTHR47823:SF9">
    <property type="entry name" value="CHROMOSOME UNDETERMINED SCAFFOLD_10, WHOLE GENOME SHOTGUN SEQUENCE"/>
    <property type="match status" value="1"/>
</dbReference>
<evidence type="ECO:0000259" key="7">
    <source>
        <dbReference type="Pfam" id="PF00520"/>
    </source>
</evidence>
<feature type="compositionally biased region" description="Basic and acidic residues" evidence="5">
    <location>
        <begin position="56"/>
        <end position="66"/>
    </location>
</feature>